<dbReference type="EMBL" id="BK015008">
    <property type="protein sequence ID" value="DAD86806.1"/>
    <property type="molecule type" value="Genomic_DNA"/>
</dbReference>
<reference evidence="1" key="1">
    <citation type="journal article" date="2021" name="Proc. Natl. Acad. Sci. U.S.A.">
        <title>A Catalog of Tens of Thousands of Viruses from Human Metagenomes Reveals Hidden Associations with Chronic Diseases.</title>
        <authorList>
            <person name="Tisza M.J."/>
            <person name="Buck C.B."/>
        </authorList>
    </citation>
    <scope>NUCLEOTIDE SEQUENCE</scope>
    <source>
        <strain evidence="1">Ct91l7</strain>
    </source>
</reference>
<sequence length="152" mass="16302">MNFATIKAVHDDGVTLAFDDGSESQKHYKVNSGVVFNAGDRVRILEDNGTYVVEYVVGRPIKAITAGTASTAGSANKLSTARQIRLTGDVEGTANFDGSANISICITSLRTAKLKNAFAPNDKTKDIQLWAQYNNALWYQVGTGTRTKLANG</sequence>
<evidence type="ECO:0000313" key="1">
    <source>
        <dbReference type="EMBL" id="DAD86806.1"/>
    </source>
</evidence>
<protein>
    <submittedName>
        <fullName evidence="1">Dec protein, OB-Fold, Decoration, VIRAL PROTEIN</fullName>
    </submittedName>
</protein>
<accession>A0A8S5MWT2</accession>
<organism evidence="1">
    <name type="scientific">Siphoviridae sp. ct91l7</name>
    <dbReference type="NCBI Taxonomy" id="2826173"/>
    <lineage>
        <taxon>Viruses</taxon>
        <taxon>Duplodnaviria</taxon>
        <taxon>Heunggongvirae</taxon>
        <taxon>Uroviricota</taxon>
        <taxon>Caudoviricetes</taxon>
    </lineage>
</organism>
<name>A0A8S5MWT2_9CAUD</name>
<proteinExistence type="predicted"/>